<dbReference type="GeneID" id="20651122"/>
<sequence length="235" mass="26127">MFFVSDRSSYLAFLSTSGDLALFKLRLWHSRRVVAGDTRRLKPLKELEDNQLQCAPSWSSLTAPPPGKYLHVDVERIFWTTLDPAWSYKRGKVAVVAQHYRVFVVASDSSGGLLSFYNGDNGAFIKEIHTRSRVHDGGAVRLKPIHSSRGLVALATQTRVVFVDSTIPLLVPVDCKAPRGHRFTSLATDPARPSIVYLGTSTGRALVFKLHNFGAVRQRSEFSDQSPRGRVMCAL</sequence>
<organism evidence="1 2">
    <name type="scientific">Phytophthora sojae (strain P6497)</name>
    <name type="common">Soybean stem and root rot agent</name>
    <name type="synonym">Phytophthora megasperma f. sp. glycines</name>
    <dbReference type="NCBI Taxonomy" id="1094619"/>
    <lineage>
        <taxon>Eukaryota</taxon>
        <taxon>Sar</taxon>
        <taxon>Stramenopiles</taxon>
        <taxon>Oomycota</taxon>
        <taxon>Peronosporomycetes</taxon>
        <taxon>Peronosporales</taxon>
        <taxon>Peronosporaceae</taxon>
        <taxon>Phytophthora</taxon>
    </lineage>
</organism>
<protein>
    <recommendedName>
        <fullName evidence="3">Cleavage/polyadenylation specificity factor A subunit N-terminal domain-containing protein</fullName>
    </recommendedName>
</protein>
<feature type="non-terminal residue" evidence="1">
    <location>
        <position position="235"/>
    </location>
</feature>
<dbReference type="AlphaFoldDB" id="G4YZH0"/>
<gene>
    <name evidence="1" type="ORF">PHYSODRAFT_391329</name>
</gene>
<proteinExistence type="predicted"/>
<evidence type="ECO:0000313" key="2">
    <source>
        <dbReference type="Proteomes" id="UP000002640"/>
    </source>
</evidence>
<dbReference type="EMBL" id="JH159152">
    <property type="protein sequence ID" value="EGZ25176.1"/>
    <property type="molecule type" value="Genomic_DNA"/>
</dbReference>
<dbReference type="SUPFAM" id="SSF50978">
    <property type="entry name" value="WD40 repeat-like"/>
    <property type="match status" value="1"/>
</dbReference>
<dbReference type="KEGG" id="psoj:PHYSODRAFT_391329"/>
<name>G4YZH0_PHYSP</name>
<dbReference type="OMA" id="FIEDIHT"/>
<evidence type="ECO:0008006" key="3">
    <source>
        <dbReference type="Google" id="ProtNLM"/>
    </source>
</evidence>
<dbReference type="Proteomes" id="UP000002640">
    <property type="component" value="Unassembled WGS sequence"/>
</dbReference>
<dbReference type="InParanoid" id="G4YZH0"/>
<dbReference type="RefSeq" id="XP_009520464.1">
    <property type="nucleotide sequence ID" value="XM_009522169.1"/>
</dbReference>
<keyword evidence="2" id="KW-1185">Reference proteome</keyword>
<evidence type="ECO:0000313" key="1">
    <source>
        <dbReference type="EMBL" id="EGZ25176.1"/>
    </source>
</evidence>
<dbReference type="InterPro" id="IPR036322">
    <property type="entry name" value="WD40_repeat_dom_sf"/>
</dbReference>
<reference evidence="1 2" key="1">
    <citation type="journal article" date="2006" name="Science">
        <title>Phytophthora genome sequences uncover evolutionary origins and mechanisms of pathogenesis.</title>
        <authorList>
            <person name="Tyler B.M."/>
            <person name="Tripathy S."/>
            <person name="Zhang X."/>
            <person name="Dehal P."/>
            <person name="Jiang R.H."/>
            <person name="Aerts A."/>
            <person name="Arredondo F.D."/>
            <person name="Baxter L."/>
            <person name="Bensasson D."/>
            <person name="Beynon J.L."/>
            <person name="Chapman J."/>
            <person name="Damasceno C.M."/>
            <person name="Dorrance A.E."/>
            <person name="Dou D."/>
            <person name="Dickerman A.W."/>
            <person name="Dubchak I.L."/>
            <person name="Garbelotto M."/>
            <person name="Gijzen M."/>
            <person name="Gordon S.G."/>
            <person name="Govers F."/>
            <person name="Grunwald N.J."/>
            <person name="Huang W."/>
            <person name="Ivors K.L."/>
            <person name="Jones R.W."/>
            <person name="Kamoun S."/>
            <person name="Krampis K."/>
            <person name="Lamour K.H."/>
            <person name="Lee M.K."/>
            <person name="McDonald W.H."/>
            <person name="Medina M."/>
            <person name="Meijer H.J."/>
            <person name="Nordberg E.K."/>
            <person name="Maclean D.J."/>
            <person name="Ospina-Giraldo M.D."/>
            <person name="Morris P.F."/>
            <person name="Phuntumart V."/>
            <person name="Putnam N.H."/>
            <person name="Rash S."/>
            <person name="Rose J.K."/>
            <person name="Sakihama Y."/>
            <person name="Salamov A.A."/>
            <person name="Savidor A."/>
            <person name="Scheuring C.F."/>
            <person name="Smith B.M."/>
            <person name="Sobral B.W."/>
            <person name="Terry A."/>
            <person name="Torto-Alalibo T.A."/>
            <person name="Win J."/>
            <person name="Xu Z."/>
            <person name="Zhang H."/>
            <person name="Grigoriev I.V."/>
            <person name="Rokhsar D.S."/>
            <person name="Boore J.L."/>
        </authorList>
    </citation>
    <scope>NUCLEOTIDE SEQUENCE [LARGE SCALE GENOMIC DNA]</scope>
    <source>
        <strain evidence="1 2">P6497</strain>
    </source>
</reference>
<accession>G4YZH0</accession>